<evidence type="ECO:0000313" key="2">
    <source>
        <dbReference type="Proteomes" id="UP000018372"/>
    </source>
</evidence>
<dbReference type="Proteomes" id="UP000018372">
    <property type="component" value="Unassembled WGS sequence"/>
</dbReference>
<dbReference type="AlphaFoldDB" id="R5VI46"/>
<gene>
    <name evidence="1" type="ORF">BN536_02250</name>
</gene>
<sequence>MFHFPKLILGNALLQGKQILSLDAVCLIQDLSPAVFTSCFCSKKYQLISRKQYVMVSFSIGKQEIGLFIVFCYDLFFVLQLCRREYGCKVMFQGFACTGFATVEATYN</sequence>
<protein>
    <submittedName>
        <fullName evidence="1">Uncharacterized protein</fullName>
    </submittedName>
</protein>
<proteinExistence type="predicted"/>
<comment type="caution">
    <text evidence="1">The sequence shown here is derived from an EMBL/GenBank/DDBJ whole genome shotgun (WGS) entry which is preliminary data.</text>
</comment>
<accession>R5VI46</accession>
<reference evidence="1" key="1">
    <citation type="submission" date="2012-11" db="EMBL/GenBank/DDBJ databases">
        <title>Dependencies among metagenomic species, viruses, plasmids and units of genetic variation.</title>
        <authorList>
            <person name="Nielsen H.B."/>
            <person name="Almeida M."/>
            <person name="Juncker A.S."/>
            <person name="Rasmussen S."/>
            <person name="Li J."/>
            <person name="Sunagawa S."/>
            <person name="Plichta D."/>
            <person name="Gautier L."/>
            <person name="Le Chatelier E."/>
            <person name="Peletier E."/>
            <person name="Bonde I."/>
            <person name="Nielsen T."/>
            <person name="Manichanh C."/>
            <person name="Arumugam M."/>
            <person name="Batto J."/>
            <person name="Santos M.B.Q.D."/>
            <person name="Blom N."/>
            <person name="Borruel N."/>
            <person name="Burgdorf K.S."/>
            <person name="Boumezbeur F."/>
            <person name="Casellas F."/>
            <person name="Dore J."/>
            <person name="Guarner F."/>
            <person name="Hansen T."/>
            <person name="Hildebrand F."/>
            <person name="Kaas R.S."/>
            <person name="Kennedy S."/>
            <person name="Kristiansen K."/>
            <person name="Kultima J.R."/>
            <person name="Leonard P."/>
            <person name="Levenez F."/>
            <person name="Lund O."/>
            <person name="Moumen B."/>
            <person name="Le Paslier D."/>
            <person name="Pons N."/>
            <person name="Pedersen O."/>
            <person name="Prifti E."/>
            <person name="Qin J."/>
            <person name="Raes J."/>
            <person name="Tap J."/>
            <person name="Tims S."/>
            <person name="Ussery D.W."/>
            <person name="Yamada T."/>
            <person name="MetaHit consortium"/>
            <person name="Renault P."/>
            <person name="Sicheritz-Ponten T."/>
            <person name="Bork P."/>
            <person name="Wang J."/>
            <person name="Brunak S."/>
            <person name="Ehrlich S.D."/>
        </authorList>
    </citation>
    <scope>NUCLEOTIDE SEQUENCE [LARGE SCALE GENOMIC DNA]</scope>
</reference>
<evidence type="ECO:0000313" key="1">
    <source>
        <dbReference type="EMBL" id="CCZ87474.1"/>
    </source>
</evidence>
<organism evidence="1 2">
    <name type="scientific">Phocaeicola plebeius CAG:211</name>
    <dbReference type="NCBI Taxonomy" id="1263052"/>
    <lineage>
        <taxon>Bacteria</taxon>
        <taxon>Pseudomonadati</taxon>
        <taxon>Bacteroidota</taxon>
        <taxon>Bacteroidia</taxon>
        <taxon>Bacteroidales</taxon>
        <taxon>Bacteroidaceae</taxon>
        <taxon>Phocaeicola</taxon>
    </lineage>
</organism>
<name>R5VI46_9BACT</name>
<dbReference type="EMBL" id="CBAT010000152">
    <property type="protein sequence ID" value="CCZ87474.1"/>
    <property type="molecule type" value="Genomic_DNA"/>
</dbReference>